<dbReference type="Gene3D" id="3.30.750.24">
    <property type="entry name" value="STAS domain"/>
    <property type="match status" value="1"/>
</dbReference>
<reference evidence="3 4" key="1">
    <citation type="submission" date="2023-04" db="EMBL/GenBank/DDBJ databases">
        <title>Genome of Basidiobolus ranarum AG-B5.</title>
        <authorList>
            <person name="Stajich J.E."/>
            <person name="Carter-House D."/>
            <person name="Gryganskyi A."/>
        </authorList>
    </citation>
    <scope>NUCLEOTIDE SEQUENCE [LARGE SCALE GENOMIC DNA]</scope>
    <source>
        <strain evidence="3 4">AG-B5</strain>
    </source>
</reference>
<evidence type="ECO:0000259" key="2">
    <source>
        <dbReference type="PROSITE" id="PS50801"/>
    </source>
</evidence>
<proteinExistence type="predicted"/>
<dbReference type="EMBL" id="JASJQH010009162">
    <property type="protein sequence ID" value="KAK9680891.1"/>
    <property type="molecule type" value="Genomic_DNA"/>
</dbReference>
<dbReference type="InterPro" id="IPR002645">
    <property type="entry name" value="STAS_dom"/>
</dbReference>
<gene>
    <name evidence="3" type="primary">SUL2_7</name>
    <name evidence="3" type="ORF">K7432_015806</name>
</gene>
<evidence type="ECO:0000313" key="3">
    <source>
        <dbReference type="EMBL" id="KAK9680891.1"/>
    </source>
</evidence>
<feature type="domain" description="STAS" evidence="2">
    <location>
        <begin position="1"/>
        <end position="61"/>
    </location>
</feature>
<dbReference type="PROSITE" id="PS50801">
    <property type="entry name" value="STAS"/>
    <property type="match status" value="1"/>
</dbReference>
<accession>A0ABR2VN87</accession>
<comment type="caution">
    <text evidence="3">The sequence shown here is derived from an EMBL/GenBank/DDBJ whole genome shotgun (WGS) entry which is preliminary data.</text>
</comment>
<protein>
    <submittedName>
        <fullName evidence="3">Sulfate permease 2</fullName>
    </submittedName>
</protein>
<evidence type="ECO:0000256" key="1">
    <source>
        <dbReference type="SAM" id="MobiDB-lite"/>
    </source>
</evidence>
<dbReference type="CDD" id="cd07042">
    <property type="entry name" value="STAS_SulP_like_sulfate_transporter"/>
    <property type="match status" value="1"/>
</dbReference>
<name>A0ABR2VN87_9FUNG</name>
<dbReference type="Proteomes" id="UP001479436">
    <property type="component" value="Unassembled WGS sequence"/>
</dbReference>
<keyword evidence="4" id="KW-1185">Reference proteome</keyword>
<dbReference type="Pfam" id="PF01740">
    <property type="entry name" value="STAS"/>
    <property type="match status" value="1"/>
</dbReference>
<sequence>MAVCHALVVDFAGVNQVDTTGVQALLDARSTINNYADRKVEWHFANVNAPTIRRKLVAAGFGNEDLLAPSKGPQSPVAHATNTNTERTDVKHGDLEAVLPDDRISEYDEKYIAKAGTEIAHKANDEWSQQRYPFFHYDLEDAVRAVSLPTK</sequence>
<evidence type="ECO:0000313" key="4">
    <source>
        <dbReference type="Proteomes" id="UP001479436"/>
    </source>
</evidence>
<organism evidence="3 4">
    <name type="scientific">Basidiobolus ranarum</name>
    <dbReference type="NCBI Taxonomy" id="34480"/>
    <lineage>
        <taxon>Eukaryota</taxon>
        <taxon>Fungi</taxon>
        <taxon>Fungi incertae sedis</taxon>
        <taxon>Zoopagomycota</taxon>
        <taxon>Entomophthoromycotina</taxon>
        <taxon>Basidiobolomycetes</taxon>
        <taxon>Basidiobolales</taxon>
        <taxon>Basidiobolaceae</taxon>
        <taxon>Basidiobolus</taxon>
    </lineage>
</organism>
<dbReference type="InterPro" id="IPR036513">
    <property type="entry name" value="STAS_dom_sf"/>
</dbReference>
<feature type="region of interest" description="Disordered" evidence="1">
    <location>
        <begin position="67"/>
        <end position="92"/>
    </location>
</feature>
<dbReference type="SUPFAM" id="SSF52091">
    <property type="entry name" value="SpoIIaa-like"/>
    <property type="match status" value="1"/>
</dbReference>